<dbReference type="GO" id="GO:0005886">
    <property type="term" value="C:plasma membrane"/>
    <property type="evidence" value="ECO:0007669"/>
    <property type="project" value="TreeGrafter"/>
</dbReference>
<dbReference type="PANTHER" id="PTHR39428">
    <property type="entry name" value="F420H(2)-DEPENDENT QUINONE REDUCTASE RV1261C"/>
    <property type="match status" value="1"/>
</dbReference>
<gene>
    <name evidence="3" type="ORF">H9815_08175</name>
</gene>
<dbReference type="SUPFAM" id="SSF50475">
    <property type="entry name" value="FMN-binding split barrel"/>
    <property type="match status" value="1"/>
</dbReference>
<dbReference type="Pfam" id="PF04075">
    <property type="entry name" value="F420H2_quin_red"/>
    <property type="match status" value="1"/>
</dbReference>
<reference evidence="3" key="2">
    <citation type="submission" date="2021-04" db="EMBL/GenBank/DDBJ databases">
        <authorList>
            <person name="Gilroy R."/>
        </authorList>
    </citation>
    <scope>NUCLEOTIDE SEQUENCE</scope>
    <source>
        <strain evidence="3">ChiGjej4B4-7305</strain>
    </source>
</reference>
<dbReference type="NCBIfam" id="TIGR00026">
    <property type="entry name" value="hi_GC_TIGR00026"/>
    <property type="match status" value="1"/>
</dbReference>
<name>A0A9D2EEK8_9MICO</name>
<dbReference type="InterPro" id="IPR004378">
    <property type="entry name" value="F420H2_quin_Rdtase"/>
</dbReference>
<dbReference type="PANTHER" id="PTHR39428:SF1">
    <property type="entry name" value="F420H(2)-DEPENDENT QUINONE REDUCTASE RV1261C"/>
    <property type="match status" value="1"/>
</dbReference>
<comment type="similarity">
    <text evidence="1">Belongs to the F420H(2)-dependent quinone reductase family.</text>
</comment>
<dbReference type="Proteomes" id="UP000824037">
    <property type="component" value="Unassembled WGS sequence"/>
</dbReference>
<evidence type="ECO:0000256" key="1">
    <source>
        <dbReference type="ARBA" id="ARBA00008710"/>
    </source>
</evidence>
<dbReference type="EMBL" id="DXBY01000137">
    <property type="protein sequence ID" value="HIZ35741.1"/>
    <property type="molecule type" value="Genomic_DNA"/>
</dbReference>
<comment type="caution">
    <text evidence="3">The sequence shown here is derived from an EMBL/GenBank/DDBJ whole genome shotgun (WGS) entry which is preliminary data.</text>
</comment>
<dbReference type="InterPro" id="IPR012349">
    <property type="entry name" value="Split_barrel_FMN-bd"/>
</dbReference>
<reference evidence="3" key="1">
    <citation type="journal article" date="2021" name="PeerJ">
        <title>Extensive microbial diversity within the chicken gut microbiome revealed by metagenomics and culture.</title>
        <authorList>
            <person name="Gilroy R."/>
            <person name="Ravi A."/>
            <person name="Getino M."/>
            <person name="Pursley I."/>
            <person name="Horton D.L."/>
            <person name="Alikhan N.F."/>
            <person name="Baker D."/>
            <person name="Gharbi K."/>
            <person name="Hall N."/>
            <person name="Watson M."/>
            <person name="Adriaenssens E.M."/>
            <person name="Foster-Nyarko E."/>
            <person name="Jarju S."/>
            <person name="Secka A."/>
            <person name="Antonio M."/>
            <person name="Oren A."/>
            <person name="Chaudhuri R.R."/>
            <person name="La Ragione R."/>
            <person name="Hildebrand F."/>
            <person name="Pallen M.J."/>
        </authorList>
    </citation>
    <scope>NUCLEOTIDE SEQUENCE</scope>
    <source>
        <strain evidence="3">ChiGjej4B4-7305</strain>
    </source>
</reference>
<evidence type="ECO:0000256" key="2">
    <source>
        <dbReference type="ARBA" id="ARBA00049106"/>
    </source>
</evidence>
<comment type="catalytic activity">
    <reaction evidence="2">
        <text>oxidized coenzyme F420-(gamma-L-Glu)(n) + a quinol + H(+) = reduced coenzyme F420-(gamma-L-Glu)(n) + a quinone</text>
        <dbReference type="Rhea" id="RHEA:39663"/>
        <dbReference type="Rhea" id="RHEA-COMP:12939"/>
        <dbReference type="Rhea" id="RHEA-COMP:14378"/>
        <dbReference type="ChEBI" id="CHEBI:15378"/>
        <dbReference type="ChEBI" id="CHEBI:24646"/>
        <dbReference type="ChEBI" id="CHEBI:132124"/>
        <dbReference type="ChEBI" id="CHEBI:133980"/>
        <dbReference type="ChEBI" id="CHEBI:139511"/>
    </reaction>
</comment>
<dbReference type="GO" id="GO:0016491">
    <property type="term" value="F:oxidoreductase activity"/>
    <property type="evidence" value="ECO:0007669"/>
    <property type="project" value="InterPro"/>
</dbReference>
<protein>
    <submittedName>
        <fullName evidence="3">Nitroreductase family deazaflavin-dependent oxidoreductase</fullName>
    </submittedName>
</protein>
<sequence length="150" mass="16891">MARKPFVPPRPIVRAAWRVHRAIARRGPGRGLWRPGQRNAWGALQLTTRGRLSGQQRVVIVAYLLDGDRLHTLAMNGWGEGHPAWWQNLQADPHAEVMLPDGSSLAVHAHRAEGAEHERLWARWVEINPGMDRLAAERHTPTEVVVLDPV</sequence>
<dbReference type="GO" id="GO:0070967">
    <property type="term" value="F:coenzyme F420 binding"/>
    <property type="evidence" value="ECO:0007669"/>
    <property type="project" value="TreeGrafter"/>
</dbReference>
<proteinExistence type="inferred from homology"/>
<dbReference type="Gene3D" id="2.30.110.10">
    <property type="entry name" value="Electron Transport, Fmn-binding Protein, Chain A"/>
    <property type="match status" value="1"/>
</dbReference>
<dbReference type="AlphaFoldDB" id="A0A9D2EEK8"/>
<accession>A0A9D2EEK8</accession>
<evidence type="ECO:0000313" key="4">
    <source>
        <dbReference type="Proteomes" id="UP000824037"/>
    </source>
</evidence>
<evidence type="ECO:0000313" key="3">
    <source>
        <dbReference type="EMBL" id="HIZ35741.1"/>
    </source>
</evidence>
<organism evidence="3 4">
    <name type="scientific">Candidatus Ruania gallistercoris</name>
    <dbReference type="NCBI Taxonomy" id="2838746"/>
    <lineage>
        <taxon>Bacteria</taxon>
        <taxon>Bacillati</taxon>
        <taxon>Actinomycetota</taxon>
        <taxon>Actinomycetes</taxon>
        <taxon>Micrococcales</taxon>
        <taxon>Ruaniaceae</taxon>
        <taxon>Ruania</taxon>
    </lineage>
</organism>